<organism evidence="1 2">
    <name type="scientific">Cannabis sativa</name>
    <name type="common">Hemp</name>
    <name type="synonym">Marijuana</name>
    <dbReference type="NCBI Taxonomy" id="3483"/>
    <lineage>
        <taxon>Eukaryota</taxon>
        <taxon>Viridiplantae</taxon>
        <taxon>Streptophyta</taxon>
        <taxon>Embryophyta</taxon>
        <taxon>Tracheophyta</taxon>
        <taxon>Spermatophyta</taxon>
        <taxon>Magnoliopsida</taxon>
        <taxon>eudicotyledons</taxon>
        <taxon>Gunneridae</taxon>
        <taxon>Pentapetalae</taxon>
        <taxon>rosids</taxon>
        <taxon>fabids</taxon>
        <taxon>Rosales</taxon>
        <taxon>Cannabaceae</taxon>
        <taxon>Cannabis</taxon>
    </lineage>
</organism>
<evidence type="ECO:0000313" key="2">
    <source>
        <dbReference type="Proteomes" id="UP000525078"/>
    </source>
</evidence>
<name>A0A7J6F0J1_CANSA</name>
<dbReference type="Proteomes" id="UP000525078">
    <property type="component" value="Unassembled WGS sequence"/>
</dbReference>
<gene>
    <name evidence="1" type="ORF">F8388_000173</name>
</gene>
<protein>
    <submittedName>
        <fullName evidence="1">Uncharacterized protein</fullName>
    </submittedName>
</protein>
<sequence>ESPAASPTAVTKQVCSNILDYGCRFTQILNAFSMNGGVNQHLDKST</sequence>
<accession>A0A7J6F0J1</accession>
<evidence type="ECO:0000313" key="1">
    <source>
        <dbReference type="EMBL" id="KAF4364221.1"/>
    </source>
</evidence>
<proteinExistence type="predicted"/>
<comment type="caution">
    <text evidence="1">The sequence shown here is derived from an EMBL/GenBank/DDBJ whole genome shotgun (WGS) entry which is preliminary data.</text>
</comment>
<dbReference type="AlphaFoldDB" id="A0A7J6F0J1"/>
<reference evidence="1 2" key="1">
    <citation type="journal article" date="2020" name="bioRxiv">
        <title>Sequence and annotation of 42 cannabis genomes reveals extensive copy number variation in cannabinoid synthesis and pathogen resistance genes.</title>
        <authorList>
            <person name="Mckernan K.J."/>
            <person name="Helbert Y."/>
            <person name="Kane L.T."/>
            <person name="Ebling H."/>
            <person name="Zhang L."/>
            <person name="Liu B."/>
            <person name="Eaton Z."/>
            <person name="Mclaughlin S."/>
            <person name="Kingan S."/>
            <person name="Baybayan P."/>
            <person name="Concepcion G."/>
            <person name="Jordan M."/>
            <person name="Riva A."/>
            <person name="Barbazuk W."/>
            <person name="Harkins T."/>
        </authorList>
    </citation>
    <scope>NUCLEOTIDE SEQUENCE [LARGE SCALE GENOMIC DNA]</scope>
    <source>
        <strain evidence="2">cv. Jamaican Lion 4</strain>
        <tissue evidence="1">Leaf</tissue>
    </source>
</reference>
<feature type="non-terminal residue" evidence="1">
    <location>
        <position position="46"/>
    </location>
</feature>
<dbReference type="EMBL" id="JAATIP010000168">
    <property type="protein sequence ID" value="KAF4364221.1"/>
    <property type="molecule type" value="Genomic_DNA"/>
</dbReference>